<sequence>MQTHSHFLFVYGSLLSGFKSPAYEYISKYFKLRGNASVKGTIYDMGTFPVGTSHNTGRMIRGELYEIRNPKELSFILAQLDDYEGLYPDDGEDIYYKRELVTTTNEAGDEVVAWIYWYNKDVEGKPIIESENMMDYLERKQP</sequence>
<dbReference type="SUPFAM" id="SSF110857">
    <property type="entry name" value="Gamma-glutamyl cyclotransferase-like"/>
    <property type="match status" value="1"/>
</dbReference>
<dbReference type="InterPro" id="IPR009288">
    <property type="entry name" value="AIG2-like_dom"/>
</dbReference>
<protein>
    <submittedName>
        <fullName evidence="2">Gamma-glutamylcyclotransferase family protein</fullName>
    </submittedName>
</protein>
<dbReference type="EMBL" id="CP139960">
    <property type="protein sequence ID" value="WQD40710.1"/>
    <property type="molecule type" value="Genomic_DNA"/>
</dbReference>
<dbReference type="InterPro" id="IPR036568">
    <property type="entry name" value="GGCT-like_sf"/>
</dbReference>
<organism evidence="2 3">
    <name type="scientific">Niabella yanshanensis</name>
    <dbReference type="NCBI Taxonomy" id="577386"/>
    <lineage>
        <taxon>Bacteria</taxon>
        <taxon>Pseudomonadati</taxon>
        <taxon>Bacteroidota</taxon>
        <taxon>Chitinophagia</taxon>
        <taxon>Chitinophagales</taxon>
        <taxon>Chitinophagaceae</taxon>
        <taxon>Niabella</taxon>
    </lineage>
</organism>
<dbReference type="Gene3D" id="3.10.490.10">
    <property type="entry name" value="Gamma-glutamyl cyclotransferase-like"/>
    <property type="match status" value="1"/>
</dbReference>
<dbReference type="InterPro" id="IPR013024">
    <property type="entry name" value="GGCT-like"/>
</dbReference>
<feature type="domain" description="Gamma-glutamylcyclotransferase AIG2-like" evidence="1">
    <location>
        <begin position="8"/>
        <end position="131"/>
    </location>
</feature>
<keyword evidence="3" id="KW-1185">Reference proteome</keyword>
<proteinExistence type="predicted"/>
<evidence type="ECO:0000313" key="2">
    <source>
        <dbReference type="EMBL" id="WQD40710.1"/>
    </source>
</evidence>
<dbReference type="CDD" id="cd06661">
    <property type="entry name" value="GGCT_like"/>
    <property type="match status" value="1"/>
</dbReference>
<gene>
    <name evidence="2" type="ORF">U0035_11175</name>
</gene>
<name>A0ABZ0WDC9_9BACT</name>
<dbReference type="Pfam" id="PF06094">
    <property type="entry name" value="GGACT"/>
    <property type="match status" value="1"/>
</dbReference>
<reference evidence="2 3" key="1">
    <citation type="submission" date="2023-12" db="EMBL/GenBank/DDBJ databases">
        <title>Genome sequencing and assembly of bacterial species from a model synthetic community.</title>
        <authorList>
            <person name="Hogle S.L."/>
        </authorList>
    </citation>
    <scope>NUCLEOTIDE SEQUENCE [LARGE SCALE GENOMIC DNA]</scope>
    <source>
        <strain evidence="2 3">HAMBI_3031</strain>
    </source>
</reference>
<dbReference type="RefSeq" id="WP_114789879.1">
    <property type="nucleotide sequence ID" value="NZ_CP139960.1"/>
</dbReference>
<dbReference type="Proteomes" id="UP001325680">
    <property type="component" value="Chromosome"/>
</dbReference>
<evidence type="ECO:0000313" key="3">
    <source>
        <dbReference type="Proteomes" id="UP001325680"/>
    </source>
</evidence>
<evidence type="ECO:0000259" key="1">
    <source>
        <dbReference type="Pfam" id="PF06094"/>
    </source>
</evidence>
<accession>A0ABZ0WDC9</accession>